<proteinExistence type="predicted"/>
<dbReference type="Proteomes" id="UP000602124">
    <property type="component" value="Unassembled WGS sequence"/>
</dbReference>
<keyword evidence="2" id="KW-1185">Reference proteome</keyword>
<dbReference type="EMBL" id="JAEKMH010000003">
    <property type="protein sequence ID" value="MBJ3785902.1"/>
    <property type="molecule type" value="Genomic_DNA"/>
</dbReference>
<reference evidence="1" key="1">
    <citation type="submission" date="2020-12" db="EMBL/GenBank/DDBJ databases">
        <title>Devosia sp. MSA67 isolated from Mo River.</title>
        <authorList>
            <person name="Ma F."/>
            <person name="Zi Z."/>
        </authorList>
    </citation>
    <scope>NUCLEOTIDE SEQUENCE</scope>
    <source>
        <strain evidence="1">MSA67</strain>
    </source>
</reference>
<sequence length="265" mass="29309">MTARNYLFAATEEDVALTRFIALGASATGFLKGAPGGHLPGWHTLGEDNSAFLRTLYDRNAAAYPQAGQPFYAVRLWTNLMWQPAYLAVIAVHLHGALPKVAGISQALQNLDVDRYRLRSGPMVTDDLETLIARAGTDLRAMADAILNEINTVTKLKRVPALRLLTDRMLALMTRLPHFQPEITVEEQKRLCTLWLEAMGLVGMGELERLDLHDGRRVNIVARKGCCLDYLAFPDTYCTSCPKQDDDVRIARQTANALAELDAAS</sequence>
<gene>
    <name evidence="1" type="ORF">JEQ47_14340</name>
</gene>
<evidence type="ECO:0000313" key="1">
    <source>
        <dbReference type="EMBL" id="MBJ3785902.1"/>
    </source>
</evidence>
<organism evidence="1 2">
    <name type="scientific">Devosia sediminis</name>
    <dbReference type="NCBI Taxonomy" id="2798801"/>
    <lineage>
        <taxon>Bacteria</taxon>
        <taxon>Pseudomonadati</taxon>
        <taxon>Pseudomonadota</taxon>
        <taxon>Alphaproteobacteria</taxon>
        <taxon>Hyphomicrobiales</taxon>
        <taxon>Devosiaceae</taxon>
        <taxon>Devosia</taxon>
    </lineage>
</organism>
<dbReference type="NCBIfam" id="TIGR03950">
    <property type="entry name" value="sidero_Fe_reduc"/>
    <property type="match status" value="1"/>
</dbReference>
<dbReference type="AlphaFoldDB" id="A0A934IWZ5"/>
<accession>A0A934IWZ5</accession>
<evidence type="ECO:0000313" key="2">
    <source>
        <dbReference type="Proteomes" id="UP000602124"/>
    </source>
</evidence>
<comment type="caution">
    <text evidence="1">The sequence shown here is derived from an EMBL/GenBank/DDBJ whole genome shotgun (WGS) entry which is preliminary data.</text>
</comment>
<name>A0A934IWZ5_9HYPH</name>
<dbReference type="InterPro" id="IPR023998">
    <property type="entry name" value="FCR-like"/>
</dbReference>
<dbReference type="RefSeq" id="WP_198877121.1">
    <property type="nucleotide sequence ID" value="NZ_JAEKMH010000003.1"/>
</dbReference>
<protein>
    <submittedName>
        <fullName evidence="1">Siderophore ferric iron reductase</fullName>
    </submittedName>
</protein>